<accession>K9E6I9</accession>
<proteinExistence type="predicted"/>
<reference evidence="1 2" key="1">
    <citation type="submission" date="2012-09" db="EMBL/GenBank/DDBJ databases">
        <title>The Genome Sequence of Bacteroides oleiciplenus YIT 12058.</title>
        <authorList>
            <consortium name="The Broad Institute Genome Sequencing Platform"/>
            <person name="Earl A."/>
            <person name="Ward D."/>
            <person name="Feldgarden M."/>
            <person name="Gevers D."/>
            <person name="Morotomi M."/>
            <person name="Walker B."/>
            <person name="Young S.K."/>
            <person name="Zeng Q."/>
            <person name="Gargeya S."/>
            <person name="Fitzgerald M."/>
            <person name="Haas B."/>
            <person name="Abouelleil A."/>
            <person name="Alvarado L."/>
            <person name="Arachchi H.M."/>
            <person name="Berlin A.M."/>
            <person name="Chapman S.B."/>
            <person name="Goldberg J."/>
            <person name="Griggs A."/>
            <person name="Gujja S."/>
            <person name="Hansen M."/>
            <person name="Howarth C."/>
            <person name="Imamovic A."/>
            <person name="Larimer J."/>
            <person name="McCowen C."/>
            <person name="Montmayeur A."/>
            <person name="Murphy C."/>
            <person name="Neiman D."/>
            <person name="Pearson M."/>
            <person name="Priest M."/>
            <person name="Roberts A."/>
            <person name="Saif S."/>
            <person name="Shea T."/>
            <person name="Sisk P."/>
            <person name="Sykes S."/>
            <person name="Wortman J."/>
            <person name="Nusbaum C."/>
            <person name="Birren B."/>
        </authorList>
    </citation>
    <scope>NUCLEOTIDE SEQUENCE [LARGE SCALE GENOMIC DNA]</scope>
    <source>
        <strain evidence="1 2">YIT 12058</strain>
    </source>
</reference>
<sequence>MSRTIKDIYTEAIAERNKRMELTEFNSDSKLSIMNGLTWVVAAIIHSFETLLDVFAVDISNTINNRINGTPVYYTNALLQYQKGDTLSVREDGLAFGYSNIDETKRMITQVSYTESVDDHNLDSKLILKIATGEKGNLTAISKEELVPINSYINKIKFAGTRVEVVSYEGDVLVPIVTVFYDGAIPEAEIYTKIEDKLKLYIMNTPFDSSVYVSRIIEAIRSTEHVTDVYIDEKAIPEQGIFIATYDSDGHIGELKKIYRMVKTSSGFLKESSGNGEESALPAFRQAIKLLVE</sequence>
<dbReference type="PATRIC" id="fig|742727.4.peg.721"/>
<comment type="caution">
    <text evidence="1">The sequence shown here is derived from an EMBL/GenBank/DDBJ whole genome shotgun (WGS) entry which is preliminary data.</text>
</comment>
<evidence type="ECO:0000313" key="1">
    <source>
        <dbReference type="EMBL" id="EKU92268.1"/>
    </source>
</evidence>
<gene>
    <name evidence="1" type="ORF">HMPREF9447_00718</name>
</gene>
<keyword evidence="2" id="KW-1185">Reference proteome</keyword>
<evidence type="ECO:0008006" key="3">
    <source>
        <dbReference type="Google" id="ProtNLM"/>
    </source>
</evidence>
<evidence type="ECO:0000313" key="2">
    <source>
        <dbReference type="Proteomes" id="UP000009872"/>
    </source>
</evidence>
<name>K9E6I9_9BACE</name>
<dbReference type="HOGENOM" id="CLU_933231_0_0_10"/>
<organism evidence="1 2">
    <name type="scientific">Bacteroides oleiciplenus YIT 12058</name>
    <dbReference type="NCBI Taxonomy" id="742727"/>
    <lineage>
        <taxon>Bacteria</taxon>
        <taxon>Pseudomonadati</taxon>
        <taxon>Bacteroidota</taxon>
        <taxon>Bacteroidia</taxon>
        <taxon>Bacteroidales</taxon>
        <taxon>Bacteroidaceae</taxon>
        <taxon>Bacteroides</taxon>
    </lineage>
</organism>
<dbReference type="AlphaFoldDB" id="K9E6I9"/>
<dbReference type="OrthoDB" id="1053324at2"/>
<dbReference type="RefSeq" id="WP_009128139.1">
    <property type="nucleotide sequence ID" value="NZ_JH992940.1"/>
</dbReference>
<dbReference type="eggNOG" id="ENOG50330G3">
    <property type="taxonomic scope" value="Bacteria"/>
</dbReference>
<protein>
    <recommendedName>
        <fullName evidence="3">Baseplate protein J-like domain-containing protein</fullName>
    </recommendedName>
</protein>
<dbReference type="Proteomes" id="UP000009872">
    <property type="component" value="Unassembled WGS sequence"/>
</dbReference>
<dbReference type="EMBL" id="ADLF01000002">
    <property type="protein sequence ID" value="EKU92268.1"/>
    <property type="molecule type" value="Genomic_DNA"/>
</dbReference>
<dbReference type="STRING" id="742727.HMPREF9447_00718"/>